<gene>
    <name evidence="2" type="ORF">SMN809_LOCUS47800</name>
    <name evidence="3" type="ORF">SMN809_LOCUS51012</name>
</gene>
<keyword evidence="1" id="KW-0472">Membrane</keyword>
<evidence type="ECO:0000256" key="1">
    <source>
        <dbReference type="SAM" id="Phobius"/>
    </source>
</evidence>
<evidence type="ECO:0000313" key="3">
    <source>
        <dbReference type="EMBL" id="CAF4885460.1"/>
    </source>
</evidence>
<keyword evidence="1" id="KW-0812">Transmembrane</keyword>
<dbReference type="EMBL" id="CAJOBI010152229">
    <property type="protein sequence ID" value="CAF4815742.1"/>
    <property type="molecule type" value="Genomic_DNA"/>
</dbReference>
<proteinExistence type="predicted"/>
<accession>A0A8S3BDS0</accession>
<reference evidence="2" key="1">
    <citation type="submission" date="2021-02" db="EMBL/GenBank/DDBJ databases">
        <authorList>
            <person name="Nowell W R."/>
        </authorList>
    </citation>
    <scope>NUCLEOTIDE SEQUENCE</scope>
</reference>
<protein>
    <submittedName>
        <fullName evidence="2">Uncharacterized protein</fullName>
    </submittedName>
</protein>
<comment type="caution">
    <text evidence="2">The sequence shown here is derived from an EMBL/GenBank/DDBJ whole genome shotgun (WGS) entry which is preliminary data.</text>
</comment>
<dbReference type="AlphaFoldDB" id="A0A8S3BDS0"/>
<organism evidence="2 4">
    <name type="scientific">Rotaria magnacalcarata</name>
    <dbReference type="NCBI Taxonomy" id="392030"/>
    <lineage>
        <taxon>Eukaryota</taxon>
        <taxon>Metazoa</taxon>
        <taxon>Spiralia</taxon>
        <taxon>Gnathifera</taxon>
        <taxon>Rotifera</taxon>
        <taxon>Eurotatoria</taxon>
        <taxon>Bdelloidea</taxon>
        <taxon>Philodinida</taxon>
        <taxon>Philodinidae</taxon>
        <taxon>Rotaria</taxon>
    </lineage>
</organism>
<evidence type="ECO:0000313" key="4">
    <source>
        <dbReference type="Proteomes" id="UP000676336"/>
    </source>
</evidence>
<dbReference type="Proteomes" id="UP000676336">
    <property type="component" value="Unassembled WGS sequence"/>
</dbReference>
<feature type="transmembrane region" description="Helical" evidence="1">
    <location>
        <begin position="7"/>
        <end position="27"/>
    </location>
</feature>
<feature type="non-terminal residue" evidence="2">
    <location>
        <position position="28"/>
    </location>
</feature>
<sequence>MKVATSVTELFPIQIVSALSLIILINWS</sequence>
<keyword evidence="1" id="KW-1133">Transmembrane helix</keyword>
<evidence type="ECO:0000313" key="2">
    <source>
        <dbReference type="EMBL" id="CAF4815742.1"/>
    </source>
</evidence>
<dbReference type="EMBL" id="CAJOBI010170064">
    <property type="protein sequence ID" value="CAF4885460.1"/>
    <property type="molecule type" value="Genomic_DNA"/>
</dbReference>
<name>A0A8S3BDS0_9BILA</name>